<dbReference type="AlphaFoldDB" id="A0A1Y2GZY8"/>
<feature type="compositionally biased region" description="Polar residues" evidence="1">
    <location>
        <begin position="308"/>
        <end position="318"/>
    </location>
</feature>
<feature type="region of interest" description="Disordered" evidence="1">
    <location>
        <begin position="183"/>
        <end position="204"/>
    </location>
</feature>
<feature type="region of interest" description="Disordered" evidence="1">
    <location>
        <begin position="621"/>
        <end position="649"/>
    </location>
</feature>
<feature type="region of interest" description="Disordered" evidence="1">
    <location>
        <begin position="830"/>
        <end position="850"/>
    </location>
</feature>
<gene>
    <name evidence="2" type="ORF">BCR41DRAFT_367429</name>
</gene>
<feature type="compositionally biased region" description="Basic residues" evidence="1">
    <location>
        <begin position="355"/>
        <end position="368"/>
    </location>
</feature>
<feature type="region of interest" description="Disordered" evidence="1">
    <location>
        <begin position="959"/>
        <end position="987"/>
    </location>
</feature>
<evidence type="ECO:0000313" key="2">
    <source>
        <dbReference type="EMBL" id="ORZ27878.1"/>
    </source>
</evidence>
<feature type="compositionally biased region" description="Low complexity" evidence="1">
    <location>
        <begin position="629"/>
        <end position="649"/>
    </location>
</feature>
<feature type="compositionally biased region" description="Basic and acidic residues" evidence="1">
    <location>
        <begin position="319"/>
        <end position="329"/>
    </location>
</feature>
<name>A0A1Y2GZY8_9FUNG</name>
<reference evidence="2 3" key="1">
    <citation type="submission" date="2016-07" db="EMBL/GenBank/DDBJ databases">
        <title>Pervasive Adenine N6-methylation of Active Genes in Fungi.</title>
        <authorList>
            <consortium name="DOE Joint Genome Institute"/>
            <person name="Mondo S.J."/>
            <person name="Dannebaum R.O."/>
            <person name="Kuo R.C."/>
            <person name="Labutti K."/>
            <person name="Haridas S."/>
            <person name="Kuo A."/>
            <person name="Salamov A."/>
            <person name="Ahrendt S.R."/>
            <person name="Lipzen A."/>
            <person name="Sullivan W."/>
            <person name="Andreopoulos W.B."/>
            <person name="Clum A."/>
            <person name="Lindquist E."/>
            <person name="Daum C."/>
            <person name="Ramamoorthy G.K."/>
            <person name="Gryganskyi A."/>
            <person name="Culley D."/>
            <person name="Magnuson J.K."/>
            <person name="James T.Y."/>
            <person name="O'Malley M.A."/>
            <person name="Stajich J.E."/>
            <person name="Spatafora J.W."/>
            <person name="Visel A."/>
            <person name="Grigoriev I.V."/>
        </authorList>
    </citation>
    <scope>NUCLEOTIDE SEQUENCE [LARGE SCALE GENOMIC DNA]</scope>
    <source>
        <strain evidence="2 3">NRRL 3116</strain>
    </source>
</reference>
<dbReference type="OrthoDB" id="2449202at2759"/>
<comment type="caution">
    <text evidence="2">The sequence shown here is derived from an EMBL/GenBank/DDBJ whole genome shotgun (WGS) entry which is preliminary data.</text>
</comment>
<evidence type="ECO:0000256" key="1">
    <source>
        <dbReference type="SAM" id="MobiDB-lite"/>
    </source>
</evidence>
<protein>
    <submittedName>
        <fullName evidence="2">Uncharacterized protein</fullName>
    </submittedName>
</protein>
<dbReference type="RefSeq" id="XP_021885581.1">
    <property type="nucleotide sequence ID" value="XM_022026303.1"/>
</dbReference>
<feature type="compositionally biased region" description="Low complexity" evidence="1">
    <location>
        <begin position="959"/>
        <end position="979"/>
    </location>
</feature>
<feature type="region of interest" description="Disordered" evidence="1">
    <location>
        <begin position="287"/>
        <end position="368"/>
    </location>
</feature>
<dbReference type="EMBL" id="MCFF01000003">
    <property type="protein sequence ID" value="ORZ27878.1"/>
    <property type="molecule type" value="Genomic_DNA"/>
</dbReference>
<proteinExistence type="predicted"/>
<accession>A0A1Y2GZY8</accession>
<dbReference type="Proteomes" id="UP000193648">
    <property type="component" value="Unassembled WGS sequence"/>
</dbReference>
<evidence type="ECO:0000313" key="3">
    <source>
        <dbReference type="Proteomes" id="UP000193648"/>
    </source>
</evidence>
<keyword evidence="3" id="KW-1185">Reference proteome</keyword>
<dbReference type="InParanoid" id="A0A1Y2GZY8"/>
<sequence>MSTTPHPSQQQLSSPLFIPELFHHITYYLLIDTTRSKQDQDLNQLEFGGIELAAHHQSLHQQQKYKHEYLSDPADLYPERLRLKLHTPGQTLVICAQVCRFWSQQLLPLLWHTIRINQFDKVESLLLSAFKLTTPASLGSALSFPKDARGSPYCSRRLDTALSSQEESTFVYSENSSLIHSSAPSIPSSSFPPPKTTHSTSSPISSISVVPGHISAGIISNGHLIRCIYLVNADSAYIFNHPNVSELLEFTCTLLPSMDNLEQVENIIARNIHKRLKRLRIGRTLNRRCSSDTQHHPNSYPVNRYGSAGNSGNITTIHDQPEPLIHHSGSETGSDSSSDVRHSRGASRQFQQRQSTHRSSHRAHRSNRYHANILPTFPHPESNARSCPSLQKDLHYSPYKARRLNRIYSDGDLYASRSQVLEPNVETSFSQHFWSAEDHRDTTVGSDHQKQQQHYPNSHDGTSAIRNILMEGIIRQAARPVLLTHLSLMQYEFIMEEWVEMMQLMPLLQELDLDIIAILPETAAETFSDEDHVGRGSGGHIALPDSYHAQTHYRGQAQPQQHDRQISSSLHEMDTSPYDTMMDEAEIVHDSTQKSTVVDGENYFDMLLADVNVQHDATYSTASASGWPGNNARLSAGSSSSNSGSAGESFSSFQRQFEYQRLVDDDELDEDITDVRSSSTHKIQFQSIRSLIFRGKIIIPELLEYLPNLENLALEEAPQESKESRMMEHADHQKPAQSLQPFAISELGNMISKYCPHICRLVLNEPSLQTNCRWASHVSLLLRAIPQLLHFVAATQLVIQNQDIMEALLHFHGEHLQSFLVLDESMSPDDGFYSSQQQQQPQHDSSFSSESGFYHHPLHNDSYGHGQYHQWVRLRQLYLQVLETCPNLQVSDCKIPLPLRDVIASIPNWACRYNLAVLRLEFSELSGPGVMEMDSEEEAVMEMFIKSLFLQSRRVDPSSSSASSTYTSDPATSASAPESGLSTKLSSTPTSDFFEVTVPSETYLTPTSTAFTATNSANASLGDIDASTSGNPDETNSFRWQQQQQLAKATAFLSTCANYYQVETTGILMALQFLVEHQLSIMPSLDHFFLGSKMFRLPRRNIAPCVA</sequence>
<dbReference type="GeneID" id="33568146"/>
<organism evidence="2 3">
    <name type="scientific">Lobosporangium transversale</name>
    <dbReference type="NCBI Taxonomy" id="64571"/>
    <lineage>
        <taxon>Eukaryota</taxon>
        <taxon>Fungi</taxon>
        <taxon>Fungi incertae sedis</taxon>
        <taxon>Mucoromycota</taxon>
        <taxon>Mortierellomycotina</taxon>
        <taxon>Mortierellomycetes</taxon>
        <taxon>Mortierellales</taxon>
        <taxon>Mortierellaceae</taxon>
        <taxon>Lobosporangium</taxon>
    </lineage>
</organism>
<feature type="compositionally biased region" description="Low complexity" evidence="1">
    <location>
        <begin position="834"/>
        <end position="849"/>
    </location>
</feature>